<feature type="repeat" description="Lumazine-binding" evidence="10">
    <location>
        <begin position="1"/>
        <end position="97"/>
    </location>
</feature>
<evidence type="ECO:0000256" key="7">
    <source>
        <dbReference type="ARBA" id="ARBA00022679"/>
    </source>
</evidence>
<dbReference type="NCBIfam" id="NF006767">
    <property type="entry name" value="PRK09289.1"/>
    <property type="match status" value="1"/>
</dbReference>
<dbReference type="PANTHER" id="PTHR21098:SF12">
    <property type="entry name" value="RIBOFLAVIN SYNTHASE"/>
    <property type="match status" value="1"/>
</dbReference>
<comment type="caution">
    <text evidence="12">The sequence shown here is derived from an EMBL/GenBank/DDBJ whole genome shotgun (WGS) entry which is preliminary data.</text>
</comment>
<evidence type="ECO:0000256" key="9">
    <source>
        <dbReference type="NCBIfam" id="TIGR00187"/>
    </source>
</evidence>
<keyword evidence="7 12" id="KW-0808">Transferase</keyword>
<evidence type="ECO:0000256" key="1">
    <source>
        <dbReference type="ARBA" id="ARBA00000968"/>
    </source>
</evidence>
<dbReference type="NCBIfam" id="NF009566">
    <property type="entry name" value="PRK13020.1"/>
    <property type="match status" value="1"/>
</dbReference>
<dbReference type="Gene3D" id="2.40.30.20">
    <property type="match status" value="2"/>
</dbReference>
<keyword evidence="6" id="KW-0686">Riboflavin biosynthesis</keyword>
<evidence type="ECO:0000256" key="3">
    <source>
        <dbReference type="ARBA" id="ARBA00004887"/>
    </source>
</evidence>
<comment type="function">
    <text evidence="2">Catalyzes the dismutation of two molecules of 6,7-dimethyl-8-ribityllumazine, resulting in the formation of riboflavin and 5-amino-6-(D-ribitylamino)uracil.</text>
</comment>
<dbReference type="InterPro" id="IPR023366">
    <property type="entry name" value="ATP_synth_asu-like_sf"/>
</dbReference>
<feature type="domain" description="Lumazine-binding" evidence="11">
    <location>
        <begin position="98"/>
        <end position="194"/>
    </location>
</feature>
<reference evidence="12 13" key="1">
    <citation type="submission" date="2023-09" db="EMBL/GenBank/DDBJ databases">
        <authorList>
            <person name="Rey-Velasco X."/>
        </authorList>
    </citation>
    <scope>NUCLEOTIDE SEQUENCE [LARGE SCALE GENOMIC DNA]</scope>
    <source>
        <strain evidence="12 13">W345</strain>
    </source>
</reference>
<dbReference type="SUPFAM" id="SSF63380">
    <property type="entry name" value="Riboflavin synthase domain-like"/>
    <property type="match status" value="2"/>
</dbReference>
<feature type="repeat" description="Lumazine-binding" evidence="10">
    <location>
        <begin position="98"/>
        <end position="194"/>
    </location>
</feature>
<evidence type="ECO:0000259" key="11">
    <source>
        <dbReference type="PROSITE" id="PS51177"/>
    </source>
</evidence>
<dbReference type="Proteomes" id="UP001254608">
    <property type="component" value="Unassembled WGS sequence"/>
</dbReference>
<dbReference type="PIRSF" id="PIRSF000498">
    <property type="entry name" value="Riboflavin_syn_A"/>
    <property type="match status" value="1"/>
</dbReference>
<evidence type="ECO:0000256" key="5">
    <source>
        <dbReference type="ARBA" id="ARBA00013950"/>
    </source>
</evidence>
<comment type="pathway">
    <text evidence="3">Cofactor biosynthesis; riboflavin biosynthesis; riboflavin from 2-hydroxy-3-oxobutyl phosphate and 5-amino-6-(D-ribitylamino)uracil: step 2/2.</text>
</comment>
<evidence type="ECO:0000256" key="8">
    <source>
        <dbReference type="ARBA" id="ARBA00022737"/>
    </source>
</evidence>
<keyword evidence="13" id="KW-1185">Reference proteome</keyword>
<evidence type="ECO:0000256" key="10">
    <source>
        <dbReference type="PROSITE-ProRule" id="PRU00524"/>
    </source>
</evidence>
<dbReference type="EC" id="2.5.1.9" evidence="4 9"/>
<dbReference type="InterPro" id="IPR001783">
    <property type="entry name" value="Lumazine-bd"/>
</dbReference>
<dbReference type="PROSITE" id="PS51177">
    <property type="entry name" value="LUMAZINE_BIND"/>
    <property type="match status" value="2"/>
</dbReference>
<dbReference type="Pfam" id="PF00677">
    <property type="entry name" value="Lum_binding"/>
    <property type="match status" value="2"/>
</dbReference>
<comment type="catalytic activity">
    <reaction evidence="1">
        <text>2 6,7-dimethyl-8-(1-D-ribityl)lumazine + H(+) = 5-amino-6-(D-ribitylamino)uracil + riboflavin</text>
        <dbReference type="Rhea" id="RHEA:20772"/>
        <dbReference type="ChEBI" id="CHEBI:15378"/>
        <dbReference type="ChEBI" id="CHEBI:15934"/>
        <dbReference type="ChEBI" id="CHEBI:57986"/>
        <dbReference type="ChEBI" id="CHEBI:58201"/>
        <dbReference type="EC" id="2.5.1.9"/>
    </reaction>
</comment>
<dbReference type="InterPro" id="IPR026017">
    <property type="entry name" value="Lumazine-bd_dom"/>
</dbReference>
<dbReference type="EMBL" id="JAVRIC010000028">
    <property type="protein sequence ID" value="MDT0498868.1"/>
    <property type="molecule type" value="Genomic_DNA"/>
</dbReference>
<feature type="domain" description="Lumazine-binding" evidence="11">
    <location>
        <begin position="1"/>
        <end position="97"/>
    </location>
</feature>
<evidence type="ECO:0000256" key="6">
    <source>
        <dbReference type="ARBA" id="ARBA00022619"/>
    </source>
</evidence>
<dbReference type="NCBIfam" id="TIGR00187">
    <property type="entry name" value="ribE"/>
    <property type="match status" value="1"/>
</dbReference>
<dbReference type="RefSeq" id="WP_311366279.1">
    <property type="nucleotide sequence ID" value="NZ_JAVRIC010000028.1"/>
</dbReference>
<proteinExistence type="predicted"/>
<keyword evidence="8" id="KW-0677">Repeat</keyword>
<dbReference type="PANTHER" id="PTHR21098">
    <property type="entry name" value="RIBOFLAVIN SYNTHASE ALPHA CHAIN"/>
    <property type="match status" value="1"/>
</dbReference>
<gene>
    <name evidence="12" type="ORF">RM530_16080</name>
</gene>
<evidence type="ECO:0000256" key="2">
    <source>
        <dbReference type="ARBA" id="ARBA00002803"/>
    </source>
</evidence>
<sequence length="198" mass="21225">MFTGIVEATGTVVAAEHRDGDRRFRIEAPDGFLRDSAIGDSIAVSGVCLTAIAFEGASFDADVSVETLQLTTAAGWVPGRKLNLERSLTPSRQIGGHFVSGHVDGLSRLLDAREEARSWRLEFELPAALSRYVAPKGSITIDGISLTVNEVGECSFGVNIIPHTREQTSLGSLEVGGSVNLEVDLIARYLERLTAARN</sequence>
<dbReference type="InterPro" id="IPR017938">
    <property type="entry name" value="Riboflavin_synthase-like_b-brl"/>
</dbReference>
<dbReference type="GO" id="GO:0004746">
    <property type="term" value="F:riboflavin synthase activity"/>
    <property type="evidence" value="ECO:0007669"/>
    <property type="project" value="UniProtKB-EC"/>
</dbReference>
<evidence type="ECO:0000313" key="13">
    <source>
        <dbReference type="Proteomes" id="UP001254608"/>
    </source>
</evidence>
<name>A0ABU2WMT4_9GAMM</name>
<accession>A0ABU2WMT4</accession>
<evidence type="ECO:0000313" key="12">
    <source>
        <dbReference type="EMBL" id="MDT0498868.1"/>
    </source>
</evidence>
<evidence type="ECO:0000256" key="4">
    <source>
        <dbReference type="ARBA" id="ARBA00012827"/>
    </source>
</evidence>
<dbReference type="CDD" id="cd00402">
    <property type="entry name" value="Riboflavin_synthase_like"/>
    <property type="match status" value="1"/>
</dbReference>
<protein>
    <recommendedName>
        <fullName evidence="5 9">Riboflavin synthase</fullName>
        <ecNumber evidence="4 9">2.5.1.9</ecNumber>
    </recommendedName>
</protein>
<organism evidence="12 13">
    <name type="scientific">Banduia mediterranea</name>
    <dbReference type="NCBI Taxonomy" id="3075609"/>
    <lineage>
        <taxon>Bacteria</taxon>
        <taxon>Pseudomonadati</taxon>
        <taxon>Pseudomonadota</taxon>
        <taxon>Gammaproteobacteria</taxon>
        <taxon>Nevskiales</taxon>
        <taxon>Algiphilaceae</taxon>
        <taxon>Banduia</taxon>
    </lineage>
</organism>